<dbReference type="GO" id="GO:0006273">
    <property type="term" value="P:lagging strand elongation"/>
    <property type="evidence" value="ECO:0007669"/>
    <property type="project" value="TreeGrafter"/>
</dbReference>
<dbReference type="AlphaFoldDB" id="A0A9E5A7U8"/>
<keyword evidence="13 14" id="KW-0131">Cell cycle</keyword>
<organism evidence="17">
    <name type="scientific">Methanobacterium veterum</name>
    <dbReference type="NCBI Taxonomy" id="408577"/>
    <lineage>
        <taxon>Archaea</taxon>
        <taxon>Methanobacteriati</taxon>
        <taxon>Methanobacteriota</taxon>
        <taxon>Methanomada group</taxon>
        <taxon>Methanobacteria</taxon>
        <taxon>Methanobacteriales</taxon>
        <taxon>Methanobacteriaceae</taxon>
        <taxon>Methanobacterium</taxon>
    </lineage>
</organism>
<dbReference type="CDD" id="cd07901">
    <property type="entry name" value="Adenylation_DNA_ligase_Arch_LigB"/>
    <property type="match status" value="1"/>
</dbReference>
<proteinExistence type="inferred from homology"/>
<feature type="binding site" evidence="14">
    <location>
        <position position="312"/>
    </location>
    <ligand>
        <name>ATP</name>
        <dbReference type="ChEBI" id="CHEBI:30616"/>
    </ligand>
</feature>
<dbReference type="GO" id="GO:0003677">
    <property type="term" value="F:DNA binding"/>
    <property type="evidence" value="ECO:0007669"/>
    <property type="project" value="InterPro"/>
</dbReference>
<keyword evidence="6 14" id="KW-0479">Metal-binding</keyword>
<dbReference type="Pfam" id="PF04679">
    <property type="entry name" value="DNA_ligase_A_C"/>
    <property type="match status" value="1"/>
</dbReference>
<dbReference type="InterPro" id="IPR016059">
    <property type="entry name" value="DNA_ligase_ATP-dep_CS"/>
</dbReference>
<dbReference type="NCBIfam" id="TIGR00574">
    <property type="entry name" value="dnl1"/>
    <property type="match status" value="1"/>
</dbReference>
<dbReference type="FunFam" id="2.40.50.140:FF:000062">
    <property type="entry name" value="DNA ligase"/>
    <property type="match status" value="1"/>
</dbReference>
<feature type="binding site" evidence="14">
    <location>
        <position position="429"/>
    </location>
    <ligand>
        <name>ATP</name>
        <dbReference type="ChEBI" id="CHEBI:30616"/>
    </ligand>
</feature>
<dbReference type="InterPro" id="IPR012308">
    <property type="entry name" value="DNA_ligase_ATP-dep_N"/>
</dbReference>
<keyword evidence="11 14" id="KW-0233">DNA recombination</keyword>
<protein>
    <recommendedName>
        <fullName evidence="2 14">DNA ligase</fullName>
        <ecNumber evidence="14">6.5.1.1</ecNumber>
    </recommendedName>
    <alternativeName>
        <fullName evidence="14">Polydeoxyribonucleotide synthase [ATP]</fullName>
    </alternativeName>
</protein>
<dbReference type="EMBL" id="JAPVES010000030">
    <property type="protein sequence ID" value="MCZ3372998.1"/>
    <property type="molecule type" value="Genomic_DNA"/>
</dbReference>
<evidence type="ECO:0000256" key="8">
    <source>
        <dbReference type="ARBA" id="ARBA00022763"/>
    </source>
</evidence>
<evidence type="ECO:0000256" key="15">
    <source>
        <dbReference type="RuleBase" id="RU004196"/>
    </source>
</evidence>
<evidence type="ECO:0000256" key="11">
    <source>
        <dbReference type="ARBA" id="ARBA00023172"/>
    </source>
</evidence>
<dbReference type="HAMAP" id="MF_00407">
    <property type="entry name" value="DNA_ligase"/>
    <property type="match status" value="1"/>
</dbReference>
<feature type="domain" description="ATP-dependent DNA ligase family profile" evidence="16">
    <location>
        <begin position="340"/>
        <end position="475"/>
    </location>
</feature>
<reference evidence="17" key="1">
    <citation type="submission" date="2022-12" db="EMBL/GenBank/DDBJ databases">
        <title>Reclassification of two methanogenic archaea species isolated from the Kolyma lowland permafrost.</title>
        <authorList>
            <person name="Trubitsyn V.E."/>
            <person name="Rivkina E.M."/>
            <person name="Shcherbakova V.A."/>
        </authorList>
    </citation>
    <scope>NUCLEOTIDE SEQUENCE</scope>
    <source>
        <strain evidence="17">MK4</strain>
    </source>
</reference>
<dbReference type="Gene3D" id="1.10.3260.10">
    <property type="entry name" value="DNA ligase, ATP-dependent, N-terminal domain"/>
    <property type="match status" value="1"/>
</dbReference>
<keyword evidence="7 14" id="KW-0547">Nucleotide-binding</keyword>
<comment type="caution">
    <text evidence="17">The sequence shown here is derived from an EMBL/GenBank/DDBJ whole genome shotgun (WGS) entry which is preliminary data.</text>
</comment>
<dbReference type="GO" id="GO:0006281">
    <property type="term" value="P:DNA repair"/>
    <property type="evidence" value="ECO:0007669"/>
    <property type="project" value="UniProtKB-UniRule"/>
</dbReference>
<feature type="binding site" evidence="14">
    <location>
        <position position="267"/>
    </location>
    <ligand>
        <name>ATP</name>
        <dbReference type="ChEBI" id="CHEBI:30616"/>
    </ligand>
</feature>
<evidence type="ECO:0000256" key="6">
    <source>
        <dbReference type="ARBA" id="ARBA00022723"/>
    </source>
</evidence>
<name>A0A9E5A7U8_9EURY</name>
<dbReference type="GO" id="GO:0006310">
    <property type="term" value="P:DNA recombination"/>
    <property type="evidence" value="ECO:0007669"/>
    <property type="project" value="UniProtKB-UniRule"/>
</dbReference>
<evidence type="ECO:0000313" key="17">
    <source>
        <dbReference type="EMBL" id="MCZ3372998.1"/>
    </source>
</evidence>
<dbReference type="GO" id="GO:0071897">
    <property type="term" value="P:DNA biosynthetic process"/>
    <property type="evidence" value="ECO:0007669"/>
    <property type="project" value="InterPro"/>
</dbReference>
<dbReference type="InterPro" id="IPR012340">
    <property type="entry name" value="NA-bd_OB-fold"/>
</dbReference>
<feature type="binding site" evidence="14">
    <location>
        <position position="260"/>
    </location>
    <ligand>
        <name>ATP</name>
        <dbReference type="ChEBI" id="CHEBI:30616"/>
    </ligand>
</feature>
<evidence type="ECO:0000256" key="1">
    <source>
        <dbReference type="ARBA" id="ARBA00007572"/>
    </source>
</evidence>
<evidence type="ECO:0000256" key="5">
    <source>
        <dbReference type="ARBA" id="ARBA00022705"/>
    </source>
</evidence>
<gene>
    <name evidence="14" type="primary">lig</name>
    <name evidence="17" type="ORF">O3H35_10175</name>
</gene>
<feature type="active site" description="N6-AMP-lysine intermediate" evidence="14">
    <location>
        <position position="262"/>
    </location>
</feature>
<keyword evidence="10 14" id="KW-0460">Magnesium</keyword>
<sequence>MPVIKIKFETFTKTLEKLENTSSQNEMVDILAETFKNLGEDEIGEVCYLVLGEIGPGYEDVNLGLSEKTVQSAISLASGYDKAHVGEEIRNIGDIGEVASKMLKDSEKKFKRLLDEHKDPSVNDIYKGFRKIAFASGKGSQKVKIETLASMLLDADDMGRRYIARYANGKMRLGIGDMTVLNGLSVSFFGSKKEKKELEHAYNISSDIGLIARTLSSRGLQGVKEIKISLNRPIKAMLAQRVSEFQDIREKIKSRDIAAEEKFDGERIQAHKDGNNIKLFSRRLTDITDQFPDLIEHIQKYVKVEKAILDGEAMAYDFQEELFGSFQILMQRRRKYGIKEYRKKIPVRYMLFDVLYVDEESFMHKSYPERREKLETIVEGSKYISLANRRVSSDLDDIDDFFQECITKNLEGIVCKSCAEDSYYKAGGREWTWIKWKKEYLSELSDTLDLVIVGAFAGRGRRSGTYGALLCAAYNSDEDVFQTVCKLGTGFSDEQLANLPKTLEDAKVDKSPARVTVTKEMSPDFWFTPKYVVEVLGSEITKSPVHTCNWNESEKQGLALRFPRFIRWREEKSPEQATSSNEILQMYER</sequence>
<dbReference type="InterPro" id="IPR000977">
    <property type="entry name" value="DNA_ligase_ATP-dep"/>
</dbReference>
<evidence type="ECO:0000256" key="9">
    <source>
        <dbReference type="ARBA" id="ARBA00022840"/>
    </source>
</evidence>
<evidence type="ECO:0000256" key="14">
    <source>
        <dbReference type="HAMAP-Rule" id="MF_00407"/>
    </source>
</evidence>
<dbReference type="InterPro" id="IPR012309">
    <property type="entry name" value="DNA_ligase_ATP-dep_C"/>
</dbReference>
<keyword evidence="12 14" id="KW-0234">DNA repair</keyword>
<dbReference type="InterPro" id="IPR012310">
    <property type="entry name" value="DNA_ligase_ATP-dep_cent"/>
</dbReference>
<dbReference type="GO" id="GO:0005524">
    <property type="term" value="F:ATP binding"/>
    <property type="evidence" value="ECO:0007669"/>
    <property type="project" value="UniProtKB-UniRule"/>
</dbReference>
<evidence type="ECO:0000259" key="16">
    <source>
        <dbReference type="PROSITE" id="PS50160"/>
    </source>
</evidence>
<dbReference type="EC" id="6.5.1.1" evidence="14"/>
<feature type="binding site" evidence="14">
    <location>
        <position position="435"/>
    </location>
    <ligand>
        <name>ATP</name>
        <dbReference type="ChEBI" id="CHEBI:30616"/>
    </ligand>
</feature>
<keyword evidence="8 14" id="KW-0227">DNA damage</keyword>
<evidence type="ECO:0000256" key="10">
    <source>
        <dbReference type="ARBA" id="ARBA00022842"/>
    </source>
</evidence>
<evidence type="ECO:0000256" key="13">
    <source>
        <dbReference type="ARBA" id="ARBA00023306"/>
    </source>
</evidence>
<dbReference type="SUPFAM" id="SSF117018">
    <property type="entry name" value="ATP-dependent DNA ligase DNA-binding domain"/>
    <property type="match status" value="1"/>
</dbReference>
<evidence type="ECO:0000256" key="4">
    <source>
        <dbReference type="ARBA" id="ARBA00022618"/>
    </source>
</evidence>
<keyword evidence="9 14" id="KW-0067">ATP-binding</keyword>
<dbReference type="PANTHER" id="PTHR45674">
    <property type="entry name" value="DNA LIGASE 1/3 FAMILY MEMBER"/>
    <property type="match status" value="1"/>
</dbReference>
<keyword evidence="5 14" id="KW-0235">DNA replication</keyword>
<evidence type="ECO:0000256" key="7">
    <source>
        <dbReference type="ARBA" id="ARBA00022741"/>
    </source>
</evidence>
<dbReference type="Gene3D" id="2.40.50.140">
    <property type="entry name" value="Nucleic acid-binding proteins"/>
    <property type="match status" value="1"/>
</dbReference>
<comment type="catalytic activity">
    <reaction evidence="14">
        <text>ATP + (deoxyribonucleotide)n-3'-hydroxyl + 5'-phospho-(deoxyribonucleotide)m = (deoxyribonucleotide)n+m + AMP + diphosphate.</text>
        <dbReference type="EC" id="6.5.1.1"/>
    </reaction>
</comment>
<dbReference type="GO" id="GO:0003910">
    <property type="term" value="F:DNA ligase (ATP) activity"/>
    <property type="evidence" value="ECO:0007669"/>
    <property type="project" value="UniProtKB-UniRule"/>
</dbReference>
<dbReference type="InterPro" id="IPR022865">
    <property type="entry name" value="DNA_ligae_ATP-dep_bac/arc"/>
</dbReference>
<dbReference type="CDD" id="cd07969">
    <property type="entry name" value="OBF_DNA_ligase_I"/>
    <property type="match status" value="1"/>
</dbReference>
<comment type="function">
    <text evidence="14">DNA ligase that seals nicks in double-stranded DNA during DNA replication, DNA recombination and DNA repair.</text>
</comment>
<feature type="binding site" evidence="14">
    <location>
        <position position="282"/>
    </location>
    <ligand>
        <name>ATP</name>
        <dbReference type="ChEBI" id="CHEBI:30616"/>
    </ligand>
</feature>
<dbReference type="GO" id="GO:0051301">
    <property type="term" value="P:cell division"/>
    <property type="evidence" value="ECO:0007669"/>
    <property type="project" value="UniProtKB-KW"/>
</dbReference>
<dbReference type="InterPro" id="IPR036599">
    <property type="entry name" value="DNA_ligase_N_sf"/>
</dbReference>
<keyword evidence="3 14" id="KW-0436">Ligase</keyword>
<comment type="cofactor">
    <cofactor evidence="14">
        <name>Mg(2+)</name>
        <dbReference type="ChEBI" id="CHEBI:18420"/>
    </cofactor>
</comment>
<dbReference type="Proteomes" id="UP001074446">
    <property type="component" value="Unassembled WGS sequence"/>
</dbReference>
<dbReference type="InterPro" id="IPR050191">
    <property type="entry name" value="ATP-dep_DNA_ligase"/>
</dbReference>
<dbReference type="PANTHER" id="PTHR45674:SF4">
    <property type="entry name" value="DNA LIGASE 1"/>
    <property type="match status" value="1"/>
</dbReference>
<dbReference type="PROSITE" id="PS00697">
    <property type="entry name" value="DNA_LIGASE_A1"/>
    <property type="match status" value="1"/>
</dbReference>
<dbReference type="SUPFAM" id="SSF50249">
    <property type="entry name" value="Nucleic acid-binding proteins"/>
    <property type="match status" value="1"/>
</dbReference>
<dbReference type="Pfam" id="PF01068">
    <property type="entry name" value="DNA_ligase_A_M"/>
    <property type="match status" value="1"/>
</dbReference>
<evidence type="ECO:0000256" key="2">
    <source>
        <dbReference type="ARBA" id="ARBA00013308"/>
    </source>
</evidence>
<evidence type="ECO:0000256" key="12">
    <source>
        <dbReference type="ARBA" id="ARBA00023204"/>
    </source>
</evidence>
<dbReference type="SUPFAM" id="SSF56091">
    <property type="entry name" value="DNA ligase/mRNA capping enzyme, catalytic domain"/>
    <property type="match status" value="1"/>
</dbReference>
<dbReference type="GO" id="GO:0046872">
    <property type="term" value="F:metal ion binding"/>
    <property type="evidence" value="ECO:0007669"/>
    <property type="project" value="UniProtKB-KW"/>
</dbReference>
<evidence type="ECO:0000256" key="3">
    <source>
        <dbReference type="ARBA" id="ARBA00022598"/>
    </source>
</evidence>
<keyword evidence="4 14" id="KW-0132">Cell division</keyword>
<dbReference type="PROSITE" id="PS50160">
    <property type="entry name" value="DNA_LIGASE_A3"/>
    <property type="match status" value="1"/>
</dbReference>
<dbReference type="RefSeq" id="WP_084689115.1">
    <property type="nucleotide sequence ID" value="NZ_JAPVES010000030.1"/>
</dbReference>
<accession>A0A9E5A7U8</accession>
<dbReference type="Pfam" id="PF04675">
    <property type="entry name" value="DNA_ligase_A_N"/>
    <property type="match status" value="1"/>
</dbReference>
<feature type="binding site" evidence="14">
    <location>
        <position position="352"/>
    </location>
    <ligand>
        <name>ATP</name>
        <dbReference type="ChEBI" id="CHEBI:30616"/>
    </ligand>
</feature>
<dbReference type="Gene3D" id="3.30.470.30">
    <property type="entry name" value="DNA ligase/mRNA capping enzyme"/>
    <property type="match status" value="1"/>
</dbReference>
<comment type="similarity">
    <text evidence="1 14 15">Belongs to the ATP-dependent DNA ligase family.</text>
</comment>